<dbReference type="PANTHER" id="PTHR46746:SF3">
    <property type="entry name" value="C-TYPE LECTIN DOMAIN-CONTAINING PROTEIN-RELATED"/>
    <property type="match status" value="1"/>
</dbReference>
<dbReference type="PROSITE" id="PS50041">
    <property type="entry name" value="C_TYPE_LECTIN_2"/>
    <property type="match status" value="1"/>
</dbReference>
<comment type="subcellular location">
    <subcellularLocation>
        <location evidence="1">Membrane</location>
        <topology evidence="1">Single-pass membrane protein</topology>
    </subcellularLocation>
</comment>
<dbReference type="Pfam" id="PF00059">
    <property type="entry name" value="Lectin_C"/>
    <property type="match status" value="1"/>
</dbReference>
<organism evidence="5 6">
    <name type="scientific">Apteryx mantelli</name>
    <name type="common">North Island brown kiwi</name>
    <dbReference type="NCBI Taxonomy" id="2696672"/>
    <lineage>
        <taxon>Eukaryota</taxon>
        <taxon>Metazoa</taxon>
        <taxon>Chordata</taxon>
        <taxon>Craniata</taxon>
        <taxon>Vertebrata</taxon>
        <taxon>Euteleostomi</taxon>
        <taxon>Archelosauria</taxon>
        <taxon>Archosauria</taxon>
        <taxon>Dinosauria</taxon>
        <taxon>Saurischia</taxon>
        <taxon>Theropoda</taxon>
        <taxon>Coelurosauria</taxon>
        <taxon>Aves</taxon>
        <taxon>Palaeognathae</taxon>
        <taxon>Apterygiformes</taxon>
        <taxon>Apterygidae</taxon>
        <taxon>Apteryx</taxon>
    </lineage>
</organism>
<evidence type="ECO:0000256" key="3">
    <source>
        <dbReference type="SAM" id="Phobius"/>
    </source>
</evidence>
<name>A0ABM4G3B1_9AVES</name>
<sequence length="282" mass="31161">MEYTARDQEMEESVTYADLHFTPTPAPQRMKQQPWRCAALSLALLCLLLLLAQIVLVGLSFHLLGQLAGCTHGPWSTEETLSYGQQTLRVAPSPGWELVGAPGSSPVPAAPGAVGRLLFWCAGQCQFCPAGWLWDAGQCYYFSSAKKTWEQSKEDCCSREAQLVTIRANATLGAHARLLMRQAFLARMSNVDVFHVGLKRDSSQADWKWLDGTALKGLFPIQRFTNSFLSCGRVSRSGLSGGLCREAHSWICEKSAATLQWVQSAPPAFLWGNTTYTCARHW</sequence>
<dbReference type="Gene3D" id="3.10.100.10">
    <property type="entry name" value="Mannose-Binding Protein A, subunit A"/>
    <property type="match status" value="1"/>
</dbReference>
<accession>A0ABM4G3B1</accession>
<dbReference type="InterPro" id="IPR016186">
    <property type="entry name" value="C-type_lectin-like/link_sf"/>
</dbReference>
<evidence type="ECO:0000256" key="1">
    <source>
        <dbReference type="ARBA" id="ARBA00004167"/>
    </source>
</evidence>
<reference evidence="6" key="1">
    <citation type="submission" date="2025-08" db="UniProtKB">
        <authorList>
            <consortium name="RefSeq"/>
        </authorList>
    </citation>
    <scope>IDENTIFICATION</scope>
    <source>
        <tissue evidence="6">Blood</tissue>
    </source>
</reference>
<dbReference type="InterPro" id="IPR033992">
    <property type="entry name" value="NKR-like_CTLD"/>
</dbReference>
<evidence type="ECO:0000313" key="6">
    <source>
        <dbReference type="RefSeq" id="XP_067171691.1"/>
    </source>
</evidence>
<dbReference type="CDD" id="cd03593">
    <property type="entry name" value="CLECT_NK_receptors_like"/>
    <property type="match status" value="1"/>
</dbReference>
<gene>
    <name evidence="6" type="primary">LOC106493369</name>
</gene>
<feature type="transmembrane region" description="Helical" evidence="3">
    <location>
        <begin position="38"/>
        <end position="64"/>
    </location>
</feature>
<proteinExistence type="predicted"/>
<dbReference type="SUPFAM" id="SSF56436">
    <property type="entry name" value="C-type lectin-like"/>
    <property type="match status" value="1"/>
</dbReference>
<evidence type="ECO:0000313" key="5">
    <source>
        <dbReference type="Proteomes" id="UP001652627"/>
    </source>
</evidence>
<dbReference type="Proteomes" id="UP001652627">
    <property type="component" value="Chromosome Z"/>
</dbReference>
<dbReference type="InterPro" id="IPR001304">
    <property type="entry name" value="C-type_lectin-like"/>
</dbReference>
<keyword evidence="2" id="KW-0430">Lectin</keyword>
<dbReference type="InterPro" id="IPR051379">
    <property type="entry name" value="C-type_Lectin_Receptor_IMM"/>
</dbReference>
<dbReference type="RefSeq" id="XP_067171691.1">
    <property type="nucleotide sequence ID" value="XM_067315590.1"/>
</dbReference>
<dbReference type="PANTHER" id="PTHR46746">
    <property type="entry name" value="KILLER CELL LECTIN-LIKE RECEPTOR SUBFAMILY F MEMBER 2"/>
    <property type="match status" value="1"/>
</dbReference>
<evidence type="ECO:0000256" key="2">
    <source>
        <dbReference type="ARBA" id="ARBA00022734"/>
    </source>
</evidence>
<protein>
    <submittedName>
        <fullName evidence="6">C-type lectin domain family 12 member B-like isoform X1</fullName>
    </submittedName>
</protein>
<keyword evidence="3" id="KW-1133">Transmembrane helix</keyword>
<dbReference type="GeneID" id="106493369"/>
<keyword evidence="5" id="KW-1185">Reference proteome</keyword>
<keyword evidence="3" id="KW-0812">Transmembrane</keyword>
<dbReference type="SMART" id="SM00034">
    <property type="entry name" value="CLECT"/>
    <property type="match status" value="1"/>
</dbReference>
<keyword evidence="3" id="KW-0472">Membrane</keyword>
<dbReference type="InterPro" id="IPR016187">
    <property type="entry name" value="CTDL_fold"/>
</dbReference>
<evidence type="ECO:0000259" key="4">
    <source>
        <dbReference type="PROSITE" id="PS50041"/>
    </source>
</evidence>
<feature type="domain" description="C-type lectin" evidence="4">
    <location>
        <begin position="135"/>
        <end position="253"/>
    </location>
</feature>